<keyword evidence="2" id="KW-1185">Reference proteome</keyword>
<evidence type="ECO:0000313" key="2">
    <source>
        <dbReference type="Proteomes" id="UP001178507"/>
    </source>
</evidence>
<accession>A0AA36I9X3</accession>
<sequence>MASLEESAACSNCGGNILTRWAFCRHCGIALDSPAQWEPVVEPLVPTRLFALEASYSPMGESRARGVSSEVQIRRAKTSQDLNLNLQNSYLHLAPAEVEKQIAVVEQRIVQIREGDGGRVRLLCEQAKRLEEGLQAMRVAREIHDERRRKELKVVEGSFAAELERAASERQEVEAKLQETADTMLEECRADLSKEHSHRGMVHHECTREISEEVQRVHVLLEKQRASRLACGEQILAKLEDGFQKVHESIVMEQKLRFEAEGMMLRMVEDVCGRLHDEIQKERLQREAVQNKLLGLLEDTCTQIENSFSYLAESKGMNH</sequence>
<evidence type="ECO:0000313" key="1">
    <source>
        <dbReference type="EMBL" id="CAJ1383818.1"/>
    </source>
</evidence>
<dbReference type="EMBL" id="CAUJNA010001053">
    <property type="protein sequence ID" value="CAJ1383818.1"/>
    <property type="molecule type" value="Genomic_DNA"/>
</dbReference>
<dbReference type="InterPro" id="IPR038835">
    <property type="entry name" value="Giardin_beta-like"/>
</dbReference>
<dbReference type="PANTHER" id="PTHR37027:SF2">
    <property type="entry name" value="CHROMOSOME UNDETERMINED SCAFFOLD_148, WHOLE GENOME SHOTGUN SEQUENCE"/>
    <property type="match status" value="1"/>
</dbReference>
<gene>
    <name evidence="1" type="ORF">EVOR1521_LOCUS10829</name>
</gene>
<reference evidence="1" key="1">
    <citation type="submission" date="2023-08" db="EMBL/GenBank/DDBJ databases">
        <authorList>
            <person name="Chen Y."/>
            <person name="Shah S."/>
            <person name="Dougan E. K."/>
            <person name="Thang M."/>
            <person name="Chan C."/>
        </authorList>
    </citation>
    <scope>NUCLEOTIDE SEQUENCE</scope>
</reference>
<dbReference type="Proteomes" id="UP001178507">
    <property type="component" value="Unassembled WGS sequence"/>
</dbReference>
<organism evidence="1 2">
    <name type="scientific">Effrenium voratum</name>
    <dbReference type="NCBI Taxonomy" id="2562239"/>
    <lineage>
        <taxon>Eukaryota</taxon>
        <taxon>Sar</taxon>
        <taxon>Alveolata</taxon>
        <taxon>Dinophyceae</taxon>
        <taxon>Suessiales</taxon>
        <taxon>Symbiodiniaceae</taxon>
        <taxon>Effrenium</taxon>
    </lineage>
</organism>
<comment type="caution">
    <text evidence="1">The sequence shown here is derived from an EMBL/GenBank/DDBJ whole genome shotgun (WGS) entry which is preliminary data.</text>
</comment>
<dbReference type="PANTHER" id="PTHR37027">
    <property type="entry name" value="KDE4"/>
    <property type="match status" value="1"/>
</dbReference>
<name>A0AA36I9X3_9DINO</name>
<protein>
    <submittedName>
        <fullName evidence="1">Uncharacterized protein</fullName>
    </submittedName>
</protein>
<dbReference type="AlphaFoldDB" id="A0AA36I9X3"/>
<proteinExistence type="predicted"/>